<keyword evidence="4 8" id="KW-0808">Transferase</keyword>
<comment type="catalytic activity">
    <reaction evidence="7 8">
        <text>[ThiS sulfur-carrier protein]-C-terminal-Gly-aminoethanethioate + 2-iminoacetate + 1-deoxy-D-xylulose 5-phosphate = [ThiS sulfur-carrier protein]-C-terminal Gly-Gly + 2-[(2R,5Z)-2-carboxy-4-methylthiazol-5(2H)-ylidene]ethyl phosphate + 2 H2O + H(+)</text>
        <dbReference type="Rhea" id="RHEA:26297"/>
        <dbReference type="Rhea" id="RHEA-COMP:12909"/>
        <dbReference type="Rhea" id="RHEA-COMP:19908"/>
        <dbReference type="ChEBI" id="CHEBI:15377"/>
        <dbReference type="ChEBI" id="CHEBI:15378"/>
        <dbReference type="ChEBI" id="CHEBI:57792"/>
        <dbReference type="ChEBI" id="CHEBI:62899"/>
        <dbReference type="ChEBI" id="CHEBI:77846"/>
        <dbReference type="ChEBI" id="CHEBI:90778"/>
        <dbReference type="ChEBI" id="CHEBI:232372"/>
        <dbReference type="EC" id="2.8.1.10"/>
    </reaction>
</comment>
<comment type="subcellular location">
    <subcellularLocation>
        <location evidence="8">Cytoplasm</location>
    </subcellularLocation>
</comment>
<dbReference type="Pfam" id="PF05690">
    <property type="entry name" value="ThiG"/>
    <property type="match status" value="1"/>
</dbReference>
<accession>A0A1M6TEJ1</accession>
<name>A0A1M6TEJ1_9BACT</name>
<dbReference type="Proteomes" id="UP000185812">
    <property type="component" value="Unassembled WGS sequence"/>
</dbReference>
<dbReference type="RefSeq" id="WP_072715229.1">
    <property type="nucleotide sequence ID" value="NZ_FRAU01000004.1"/>
</dbReference>
<keyword evidence="11" id="KW-1185">Reference proteome</keyword>
<dbReference type="UniPathway" id="UPA00060"/>
<dbReference type="OrthoDB" id="9805935at2"/>
<dbReference type="GO" id="GO:0009229">
    <property type="term" value="P:thiamine diphosphate biosynthetic process"/>
    <property type="evidence" value="ECO:0007669"/>
    <property type="project" value="UniProtKB-UniRule"/>
</dbReference>
<evidence type="ECO:0000256" key="5">
    <source>
        <dbReference type="ARBA" id="ARBA00022977"/>
    </source>
</evidence>
<evidence type="ECO:0000256" key="1">
    <source>
        <dbReference type="ARBA" id="ARBA00002834"/>
    </source>
</evidence>
<evidence type="ECO:0000259" key="9">
    <source>
        <dbReference type="Pfam" id="PF05690"/>
    </source>
</evidence>
<evidence type="ECO:0000313" key="10">
    <source>
        <dbReference type="EMBL" id="SHK55371.1"/>
    </source>
</evidence>
<dbReference type="STRING" id="633813.SAMN04488087_1363"/>
<dbReference type="InterPro" id="IPR013785">
    <property type="entry name" value="Aldolase_TIM"/>
</dbReference>
<dbReference type="EMBL" id="FRAU01000004">
    <property type="protein sequence ID" value="SHK55371.1"/>
    <property type="molecule type" value="Genomic_DNA"/>
</dbReference>
<dbReference type="AlphaFoldDB" id="A0A1M6TEJ1"/>
<dbReference type="EC" id="2.8.1.10" evidence="3 8"/>
<dbReference type="GO" id="GO:0005737">
    <property type="term" value="C:cytoplasm"/>
    <property type="evidence" value="ECO:0007669"/>
    <property type="project" value="UniProtKB-SubCell"/>
</dbReference>
<sequence length="274" mass="29638">MKGHGIDTSQWQVEVEDAPLRIGPLELHTRLLMGSSGYPNVQTMLDALEAAGAELVTVAIRRINLRDRSEESLLALLERHGYQILPNTAGCYTAREAVLVAQLAREALETNLIKLEVIGDDETLLPDVEQLLKAARELINDGFVVLAYANDDPITCRKLADLGCAAVMPLASPIGSGMGLVNPYNLHLIREMIDEVPLIVDAGIGTASDAAMAMELGYDGVLVNSAISQAEHPVLMARAVRHAVEAGRLAFKAGRMPRRFYARPSSPMEGRVGH</sequence>
<evidence type="ECO:0000256" key="8">
    <source>
        <dbReference type="HAMAP-Rule" id="MF_00443"/>
    </source>
</evidence>
<evidence type="ECO:0000256" key="4">
    <source>
        <dbReference type="ARBA" id="ARBA00022679"/>
    </source>
</evidence>
<feature type="binding site" evidence="8">
    <location>
        <begin position="224"/>
        <end position="225"/>
    </location>
    <ligand>
        <name>1-deoxy-D-xylulose 5-phosphate</name>
        <dbReference type="ChEBI" id="CHEBI:57792"/>
    </ligand>
</feature>
<dbReference type="PANTHER" id="PTHR34266">
    <property type="entry name" value="THIAZOLE SYNTHASE"/>
    <property type="match status" value="1"/>
</dbReference>
<comment type="pathway">
    <text evidence="2 8">Cofactor biosynthesis; thiamine diphosphate biosynthesis.</text>
</comment>
<gene>
    <name evidence="8" type="primary">thiG</name>
    <name evidence="10" type="ORF">SAMN04488087_1363</name>
</gene>
<keyword evidence="6 8" id="KW-0704">Schiff base</keyword>
<dbReference type="InterPro" id="IPR008867">
    <property type="entry name" value="ThiG"/>
</dbReference>
<keyword evidence="8" id="KW-0963">Cytoplasm</keyword>
<evidence type="ECO:0000256" key="2">
    <source>
        <dbReference type="ARBA" id="ARBA00004948"/>
    </source>
</evidence>
<dbReference type="Gene3D" id="3.20.20.70">
    <property type="entry name" value="Aldolase class I"/>
    <property type="match status" value="1"/>
</dbReference>
<comment type="function">
    <text evidence="1 8">Catalyzes the rearrangement of 1-deoxy-D-xylulose 5-phosphate (DXP) to produce the thiazole phosphate moiety of thiamine. Sulfur is provided by the thiocarboxylate moiety of the carrier protein ThiS. In vitro, sulfur can be provided by H(2)S.</text>
</comment>
<dbReference type="InterPro" id="IPR033983">
    <property type="entry name" value="Thiazole_synthase_ThiG"/>
</dbReference>
<feature type="binding site" evidence="8">
    <location>
        <begin position="202"/>
        <end position="203"/>
    </location>
    <ligand>
        <name>1-deoxy-D-xylulose 5-phosphate</name>
        <dbReference type="ChEBI" id="CHEBI:57792"/>
    </ligand>
</feature>
<feature type="domain" description="Thiazole synthase ThiG" evidence="9">
    <location>
        <begin position="22"/>
        <end position="267"/>
    </location>
</feature>
<dbReference type="GO" id="GO:1990107">
    <property type="term" value="F:thiazole synthase activity"/>
    <property type="evidence" value="ECO:0007669"/>
    <property type="project" value="UniProtKB-EC"/>
</dbReference>
<evidence type="ECO:0000256" key="6">
    <source>
        <dbReference type="ARBA" id="ARBA00023270"/>
    </source>
</evidence>
<organism evidence="10 11">
    <name type="scientific">Rhodothermus profundi</name>
    <dbReference type="NCBI Taxonomy" id="633813"/>
    <lineage>
        <taxon>Bacteria</taxon>
        <taxon>Pseudomonadati</taxon>
        <taxon>Rhodothermota</taxon>
        <taxon>Rhodothermia</taxon>
        <taxon>Rhodothermales</taxon>
        <taxon>Rhodothermaceae</taxon>
        <taxon>Rhodothermus</taxon>
    </lineage>
</organism>
<dbReference type="CDD" id="cd04728">
    <property type="entry name" value="ThiG"/>
    <property type="match status" value="1"/>
</dbReference>
<dbReference type="PANTHER" id="PTHR34266:SF2">
    <property type="entry name" value="THIAZOLE SYNTHASE"/>
    <property type="match status" value="1"/>
</dbReference>
<dbReference type="HAMAP" id="MF_00443">
    <property type="entry name" value="ThiG"/>
    <property type="match status" value="1"/>
</dbReference>
<keyword evidence="5 8" id="KW-0784">Thiamine biosynthesis</keyword>
<feature type="binding site" evidence="8">
    <location>
        <position position="175"/>
    </location>
    <ligand>
        <name>1-deoxy-D-xylulose 5-phosphate</name>
        <dbReference type="ChEBI" id="CHEBI:57792"/>
    </ligand>
</feature>
<comment type="similarity">
    <text evidence="8">Belongs to the ThiG family.</text>
</comment>
<reference evidence="11" key="1">
    <citation type="submission" date="2016-11" db="EMBL/GenBank/DDBJ databases">
        <authorList>
            <person name="Varghese N."/>
            <person name="Submissions S."/>
        </authorList>
    </citation>
    <scope>NUCLEOTIDE SEQUENCE [LARGE SCALE GENOMIC DNA]</scope>
    <source>
        <strain evidence="11">DSM 22212</strain>
    </source>
</reference>
<protein>
    <recommendedName>
        <fullName evidence="3 8">Thiazole synthase</fullName>
        <ecNumber evidence="3 8">2.8.1.10</ecNumber>
    </recommendedName>
</protein>
<dbReference type="SUPFAM" id="SSF110399">
    <property type="entry name" value="ThiG-like"/>
    <property type="match status" value="1"/>
</dbReference>
<proteinExistence type="inferred from homology"/>
<evidence type="ECO:0000256" key="3">
    <source>
        <dbReference type="ARBA" id="ARBA00011960"/>
    </source>
</evidence>
<feature type="active site" description="Schiff-base intermediate with DXP" evidence="8">
    <location>
        <position position="114"/>
    </location>
</feature>
<comment type="subunit">
    <text evidence="8">Homotetramer. Forms heterodimers with either ThiH or ThiS.</text>
</comment>
<evidence type="ECO:0000256" key="7">
    <source>
        <dbReference type="ARBA" id="ARBA00049897"/>
    </source>
</evidence>
<evidence type="ECO:0000313" key="11">
    <source>
        <dbReference type="Proteomes" id="UP000185812"/>
    </source>
</evidence>